<dbReference type="EMBL" id="U66521">
    <property type="protein sequence ID" value="AAC55371.1"/>
    <property type="molecule type" value="mRNA"/>
</dbReference>
<reference evidence="1" key="1">
    <citation type="journal article" date="1996" name="Proc. Natl. Acad. Sci. U.S.A.">
        <title>Restricted expression of Kaposi sarcoma-associated herpesvirus (human herpesvirus 8) genes in Kaposi sarcoma.</title>
        <authorList>
            <person name="Zhong W."/>
            <person name="Wang H."/>
            <person name="Herndier B."/>
            <person name="Ganem D."/>
        </authorList>
    </citation>
    <scope>NUCLEOTIDE SEQUENCE</scope>
    <source>
        <strain evidence="1">tumor</strain>
    </source>
</reference>
<dbReference type="PIR" id="JC6153">
    <property type="entry name" value="JC6153"/>
</dbReference>
<organismHost>
    <name type="scientific">Homo sapiens</name>
    <name type="common">Human</name>
    <dbReference type="NCBI Taxonomy" id="9606"/>
</organismHost>
<name>Q98151_HHV8</name>
<evidence type="ECO:0000313" key="1">
    <source>
        <dbReference type="EMBL" id="AAC55371.1"/>
    </source>
</evidence>
<organism evidence="1">
    <name type="scientific">Human herpesvirus 8</name>
    <name type="common">HHV-8</name>
    <name type="synonym">Kaposi's sarcoma-associated herpesvirus</name>
    <dbReference type="NCBI Taxonomy" id="37296"/>
    <lineage>
        <taxon>Viruses</taxon>
        <taxon>Duplodnaviria</taxon>
        <taxon>Heunggongvirae</taxon>
        <taxon>Peploviricota</taxon>
        <taxon>Herviviricetes</taxon>
        <taxon>Herpesvirales</taxon>
        <taxon>Orthoherpesviridae</taxon>
        <taxon>Gammaherpesvirinae</taxon>
        <taxon>Rhadinovirus</taxon>
        <taxon>Rhadinovirus humangamma8</taxon>
    </lineage>
</organism>
<proteinExistence type="evidence at transcript level"/>
<protein>
    <submittedName>
        <fullName evidence="1">Unidentified orf</fullName>
    </submittedName>
</protein>
<sequence>MDFVLAACLLAASGFHWCRRLWVDCVAFGNIPILAFG</sequence>
<accession>Q98151</accession>